<evidence type="ECO:0000313" key="4">
    <source>
        <dbReference type="Proteomes" id="UP000198420"/>
    </source>
</evidence>
<dbReference type="Proteomes" id="UP000198420">
    <property type="component" value="Unassembled WGS sequence"/>
</dbReference>
<feature type="domain" description="DUF3631" evidence="2">
    <location>
        <begin position="171"/>
        <end position="347"/>
    </location>
</feature>
<dbReference type="AlphaFoldDB" id="A0A238VLH9"/>
<dbReference type="RefSeq" id="WP_245918742.1">
    <property type="nucleotide sequence ID" value="NZ_FZNP01000002.1"/>
</dbReference>
<proteinExistence type="predicted"/>
<evidence type="ECO:0000259" key="2">
    <source>
        <dbReference type="Pfam" id="PF12307"/>
    </source>
</evidence>
<evidence type="ECO:0000313" key="3">
    <source>
        <dbReference type="EMBL" id="SNR35041.1"/>
    </source>
</evidence>
<sequence length="431" mass="46598">MTAAPGAVLLDQLRAALAQYVILPSAEAGDAVALWIAATHAQPAWQHATRLVITAPEKRCGKSRLLDIVETTCHDPLIAVNISPAALVRSISQDPPTLLLDEADTFFGKKAADNHEDLRGLINAGHQRNRPYIRWDAALRQPEHCPTFSMAALAGIGSMPDTIEDRAVMVKMRRRGPGERVQPFRTRRDAPALHELRDSLTAWIRSRLDALTDAEPDMPVEDRAADNWEPLIAVADAAGGSWPDRARTACRTLTNAAEEDTTLGVRLLADLREVFGDAEALHGVTILDALCKLDEAPWADWYGRPFSARDLAKMLKPYGVASLDVKEGGINRKGYRREHLYDAWSRYLRPAQEGTATAATSATAQVNGTAEVAGSGQRTLPATATPSLTRDVAEVARVADTPCCEACGSPMDPKLAGAGQTTHPNCEGNRS</sequence>
<dbReference type="Pfam" id="PF12307">
    <property type="entry name" value="DUF3631"/>
    <property type="match status" value="1"/>
</dbReference>
<dbReference type="InterPro" id="IPR022081">
    <property type="entry name" value="DUF3631"/>
</dbReference>
<keyword evidence="4" id="KW-1185">Reference proteome</keyword>
<name>A0A238VLH9_9ACTN</name>
<reference evidence="4" key="1">
    <citation type="submission" date="2017-06" db="EMBL/GenBank/DDBJ databases">
        <authorList>
            <person name="Varghese N."/>
            <person name="Submissions S."/>
        </authorList>
    </citation>
    <scope>NUCLEOTIDE SEQUENCE [LARGE SCALE GENOMIC DNA]</scope>
    <source>
        <strain evidence="4">DSM 44485</strain>
    </source>
</reference>
<feature type="region of interest" description="Disordered" evidence="1">
    <location>
        <begin position="410"/>
        <end position="431"/>
    </location>
</feature>
<gene>
    <name evidence="3" type="ORF">SAMN06265355_10214</name>
</gene>
<evidence type="ECO:0000256" key="1">
    <source>
        <dbReference type="SAM" id="MobiDB-lite"/>
    </source>
</evidence>
<protein>
    <recommendedName>
        <fullName evidence="2">DUF3631 domain-containing protein</fullName>
    </recommendedName>
</protein>
<organism evidence="3 4">
    <name type="scientific">Actinomadura mexicana</name>
    <dbReference type="NCBI Taxonomy" id="134959"/>
    <lineage>
        <taxon>Bacteria</taxon>
        <taxon>Bacillati</taxon>
        <taxon>Actinomycetota</taxon>
        <taxon>Actinomycetes</taxon>
        <taxon>Streptosporangiales</taxon>
        <taxon>Thermomonosporaceae</taxon>
        <taxon>Actinomadura</taxon>
    </lineage>
</organism>
<accession>A0A238VLH9</accession>
<dbReference type="EMBL" id="FZNP01000002">
    <property type="protein sequence ID" value="SNR35041.1"/>
    <property type="molecule type" value="Genomic_DNA"/>
</dbReference>